<protein>
    <submittedName>
        <fullName evidence="1">Uncharacterized protein</fullName>
    </submittedName>
</protein>
<proteinExistence type="predicted"/>
<dbReference type="AlphaFoldDB" id="A0A6M3IL04"/>
<accession>A0A6M3IL04</accession>
<dbReference type="EMBL" id="MT144712">
    <property type="protein sequence ID" value="QJH98035.1"/>
    <property type="molecule type" value="Genomic_DNA"/>
</dbReference>
<dbReference type="EMBL" id="MT141316">
    <property type="protein sequence ID" value="QJA58290.1"/>
    <property type="molecule type" value="Genomic_DNA"/>
</dbReference>
<evidence type="ECO:0000313" key="2">
    <source>
        <dbReference type="EMBL" id="QJH98035.1"/>
    </source>
</evidence>
<organism evidence="1">
    <name type="scientific">viral metagenome</name>
    <dbReference type="NCBI Taxonomy" id="1070528"/>
    <lineage>
        <taxon>unclassified sequences</taxon>
        <taxon>metagenomes</taxon>
        <taxon>organismal metagenomes</taxon>
    </lineage>
</organism>
<evidence type="ECO:0000313" key="1">
    <source>
        <dbReference type="EMBL" id="QJA58290.1"/>
    </source>
</evidence>
<gene>
    <name evidence="1" type="ORF">MM415B01475_0026</name>
    <name evidence="2" type="ORF">TM448B01180_0026</name>
</gene>
<reference evidence="1" key="1">
    <citation type="submission" date="2020-03" db="EMBL/GenBank/DDBJ databases">
        <title>The deep terrestrial virosphere.</title>
        <authorList>
            <person name="Holmfeldt K."/>
            <person name="Nilsson E."/>
            <person name="Simone D."/>
            <person name="Lopez-Fernandez M."/>
            <person name="Wu X."/>
            <person name="de Brujin I."/>
            <person name="Lundin D."/>
            <person name="Andersson A."/>
            <person name="Bertilsson S."/>
            <person name="Dopson M."/>
        </authorList>
    </citation>
    <scope>NUCLEOTIDE SEQUENCE</scope>
    <source>
        <strain evidence="1">MM415B01475</strain>
        <strain evidence="2">TM448B01180</strain>
    </source>
</reference>
<sequence>MSPGEKGAGKELVNFTGKKTGIYLTSCIRGGNTDRRPGWLIQFEYDPEVIELLKTQVHYSDRGWNERTKTWWVSEDCEDILEALFDNWYTLAKRQGALF</sequence>
<name>A0A6M3IL04_9ZZZZ</name>